<organism evidence="1">
    <name type="scientific">Arundo donax</name>
    <name type="common">Giant reed</name>
    <name type="synonym">Donax arundinaceus</name>
    <dbReference type="NCBI Taxonomy" id="35708"/>
    <lineage>
        <taxon>Eukaryota</taxon>
        <taxon>Viridiplantae</taxon>
        <taxon>Streptophyta</taxon>
        <taxon>Embryophyta</taxon>
        <taxon>Tracheophyta</taxon>
        <taxon>Spermatophyta</taxon>
        <taxon>Magnoliopsida</taxon>
        <taxon>Liliopsida</taxon>
        <taxon>Poales</taxon>
        <taxon>Poaceae</taxon>
        <taxon>PACMAD clade</taxon>
        <taxon>Arundinoideae</taxon>
        <taxon>Arundineae</taxon>
        <taxon>Arundo</taxon>
    </lineage>
</organism>
<reference evidence="1" key="2">
    <citation type="journal article" date="2015" name="Data Brief">
        <title>Shoot transcriptome of the giant reed, Arundo donax.</title>
        <authorList>
            <person name="Barrero R.A."/>
            <person name="Guerrero F.D."/>
            <person name="Moolhuijzen P."/>
            <person name="Goolsby J.A."/>
            <person name="Tidwell J."/>
            <person name="Bellgard S.E."/>
            <person name="Bellgard M.I."/>
        </authorList>
    </citation>
    <scope>NUCLEOTIDE SEQUENCE</scope>
    <source>
        <tissue evidence="1">Shoot tissue taken approximately 20 cm above the soil surface</tissue>
    </source>
</reference>
<protein>
    <submittedName>
        <fullName evidence="1">Uncharacterized protein</fullName>
    </submittedName>
</protein>
<name>A0A0A9BLN1_ARUDO</name>
<dbReference type="AlphaFoldDB" id="A0A0A9BLN1"/>
<accession>A0A0A9BLN1</accession>
<proteinExistence type="predicted"/>
<dbReference type="EMBL" id="GBRH01237738">
    <property type="protein sequence ID" value="JAD60157.1"/>
    <property type="molecule type" value="Transcribed_RNA"/>
</dbReference>
<sequence length="46" mass="5254">MGYFNWFGIIIQEKKRPHSSIGHGLSLNRLSNLMVDREVSFVGESC</sequence>
<evidence type="ECO:0000313" key="1">
    <source>
        <dbReference type="EMBL" id="JAD60157.1"/>
    </source>
</evidence>
<reference evidence="1" key="1">
    <citation type="submission" date="2014-09" db="EMBL/GenBank/DDBJ databases">
        <authorList>
            <person name="Magalhaes I.L.F."/>
            <person name="Oliveira U."/>
            <person name="Santos F.R."/>
            <person name="Vidigal T.H.D.A."/>
            <person name="Brescovit A.D."/>
            <person name="Santos A.J."/>
        </authorList>
    </citation>
    <scope>NUCLEOTIDE SEQUENCE</scope>
    <source>
        <tissue evidence="1">Shoot tissue taken approximately 20 cm above the soil surface</tissue>
    </source>
</reference>